<gene>
    <name evidence="2" type="ORF">CK203_091969</name>
</gene>
<dbReference type="Pfam" id="PF10366">
    <property type="entry name" value="Vps39_1"/>
    <property type="match status" value="1"/>
</dbReference>
<sequence>MERKLHLVKWATVYLDKRKGGLGVRCLSTFNRVLLCEWTWRFATERETLWKQVISRKFGEEEGGWGTREVREGFGVGFWKETRKEGSLLQNKVVFSVRDGRRVRFWKDEWCGNNALCDSFPSLYALVASKEACVLDSRSVVQFPKSIIWSPCVPTKVGFFLLGKHLGVICYRKVPSEEQIKDLLRKKNFKEAITLVEELESEGEMTKEMLSFVHAQVGFLLLFDLHFEEAVDHFLQSETMQPSEIFPFIMRDPNRCYEILNLDTLSDREYKVPRNRYWGLHPPPAPLEDVVDDGLKAIQRAIFLRKAGVETPVDDDFLLNPPSRADLLESAIKNIIRYLQVSRRRDLTLSVREGVDTLLMYLYRALNSVDDMEKLASSENSCIVEELETLLDESGHLRTLAFLYASKGMSSKALAIWRILARNYSSGLWKDPAVESELLDTNASTLSGKEAVAIEATKILEESSDQDLVLQHLGWIADVCQVLAVRVLTSERRADQLSPGRHHVLPTFLSSIMLYSAAICFMQCKCYHLLAIKSRPHDPHVKWLDKRVAVKVALWSWVMDVVTLQKTKLENLDKMAMG</sequence>
<comment type="caution">
    <text evidence="2">The sequence shown here is derived from an EMBL/GenBank/DDBJ whole genome shotgun (WGS) entry which is preliminary data.</text>
</comment>
<dbReference type="GO" id="GO:0016192">
    <property type="term" value="P:vesicle-mediated transport"/>
    <property type="evidence" value="ECO:0007669"/>
    <property type="project" value="InterPro"/>
</dbReference>
<dbReference type="EMBL" id="QGNW01001659">
    <property type="protein sequence ID" value="RVW34012.1"/>
    <property type="molecule type" value="Genomic_DNA"/>
</dbReference>
<reference evidence="2 3" key="1">
    <citation type="journal article" date="2018" name="PLoS Genet.">
        <title>Population sequencing reveals clonal diversity and ancestral inbreeding in the grapevine cultivar Chardonnay.</title>
        <authorList>
            <person name="Roach M.J."/>
            <person name="Johnson D.L."/>
            <person name="Bohlmann J."/>
            <person name="van Vuuren H.J."/>
            <person name="Jones S.J."/>
            <person name="Pretorius I.S."/>
            <person name="Schmidt S.A."/>
            <person name="Borneman A.R."/>
        </authorList>
    </citation>
    <scope>NUCLEOTIDE SEQUENCE [LARGE SCALE GENOMIC DNA]</scope>
    <source>
        <strain evidence="3">cv. Chardonnay</strain>
        <tissue evidence="2">Leaf</tissue>
    </source>
</reference>
<evidence type="ECO:0000313" key="2">
    <source>
        <dbReference type="EMBL" id="RVW34012.1"/>
    </source>
</evidence>
<organism evidence="2 3">
    <name type="scientific">Vitis vinifera</name>
    <name type="common">Grape</name>
    <dbReference type="NCBI Taxonomy" id="29760"/>
    <lineage>
        <taxon>Eukaryota</taxon>
        <taxon>Viridiplantae</taxon>
        <taxon>Streptophyta</taxon>
        <taxon>Embryophyta</taxon>
        <taxon>Tracheophyta</taxon>
        <taxon>Spermatophyta</taxon>
        <taxon>Magnoliopsida</taxon>
        <taxon>eudicotyledons</taxon>
        <taxon>Gunneridae</taxon>
        <taxon>Pentapetalae</taxon>
        <taxon>rosids</taxon>
        <taxon>Vitales</taxon>
        <taxon>Vitaceae</taxon>
        <taxon>Viteae</taxon>
        <taxon>Vitis</taxon>
    </lineage>
</organism>
<dbReference type="PANTHER" id="PTHR12894">
    <property type="entry name" value="CNH DOMAIN CONTAINING"/>
    <property type="match status" value="1"/>
</dbReference>
<name>A0A438DEY2_VITVI</name>
<dbReference type="PANTHER" id="PTHR12894:SF43">
    <property type="entry name" value="VACUOLAR SORTING PROTEIN 3"/>
    <property type="match status" value="1"/>
</dbReference>
<accession>A0A438DEY2</accession>
<dbReference type="Proteomes" id="UP000288805">
    <property type="component" value="Unassembled WGS sequence"/>
</dbReference>
<dbReference type="AlphaFoldDB" id="A0A438DEY2"/>
<dbReference type="InterPro" id="IPR032914">
    <property type="entry name" value="Vam6/VPS39/TRAP1"/>
</dbReference>
<proteinExistence type="predicted"/>
<dbReference type="InterPro" id="IPR019452">
    <property type="entry name" value="VPS39/TGF_beta_rcpt-assoc_1"/>
</dbReference>
<feature type="domain" description="Vacuolar sorting protein 39/Transforming growth factor beta receptor-associated" evidence="1">
    <location>
        <begin position="355"/>
        <end position="476"/>
    </location>
</feature>
<evidence type="ECO:0000259" key="1">
    <source>
        <dbReference type="Pfam" id="PF10366"/>
    </source>
</evidence>
<protein>
    <recommendedName>
        <fullName evidence="1">Vacuolar sorting protein 39/Transforming growth factor beta receptor-associated domain-containing protein</fullName>
    </recommendedName>
</protein>
<evidence type="ECO:0000313" key="3">
    <source>
        <dbReference type="Proteomes" id="UP000288805"/>
    </source>
</evidence>